<evidence type="ECO:0000256" key="2">
    <source>
        <dbReference type="ARBA" id="ARBA00022723"/>
    </source>
</evidence>
<feature type="domain" description="HpcH/HpaI aldolase/citrate lyase" evidence="4">
    <location>
        <begin position="21"/>
        <end position="238"/>
    </location>
</feature>
<dbReference type="EMBL" id="JAFITR010000027">
    <property type="protein sequence ID" value="MBN4066819.1"/>
    <property type="molecule type" value="Genomic_DNA"/>
</dbReference>
<evidence type="ECO:0000259" key="4">
    <source>
        <dbReference type="Pfam" id="PF03328"/>
    </source>
</evidence>
<dbReference type="InterPro" id="IPR040442">
    <property type="entry name" value="Pyrv_kinase-like_dom_sf"/>
</dbReference>
<dbReference type="InterPro" id="IPR050251">
    <property type="entry name" value="HpcH-HpaI_aldolase"/>
</dbReference>
<proteinExistence type="inferred from homology"/>
<dbReference type="PANTHER" id="PTHR30502">
    <property type="entry name" value="2-KETO-3-DEOXY-L-RHAMNONATE ALDOLASE"/>
    <property type="match status" value="1"/>
</dbReference>
<evidence type="ECO:0000313" key="6">
    <source>
        <dbReference type="Proteomes" id="UP000722121"/>
    </source>
</evidence>
<keyword evidence="6" id="KW-1185">Reference proteome</keyword>
<protein>
    <recommendedName>
        <fullName evidence="4">HpcH/HpaI aldolase/citrate lyase domain-containing protein</fullName>
    </recommendedName>
</protein>
<reference evidence="5 6" key="1">
    <citation type="submission" date="2021-02" db="EMBL/GenBank/DDBJ databases">
        <title>Activity-based single-cell genomes from oceanic crustal fluid captures similar information to metagenomic and metatranscriptomic surveys with orders of magnitude less sampling.</title>
        <authorList>
            <person name="D'Angelo T.S."/>
            <person name="Orcutt B.N."/>
        </authorList>
    </citation>
    <scope>NUCLEOTIDE SEQUENCE [LARGE SCALE GENOMIC DNA]</scope>
    <source>
        <strain evidence="5">AH-315-G07</strain>
    </source>
</reference>
<comment type="similarity">
    <text evidence="1">Belongs to the HpcH/HpaI aldolase family.</text>
</comment>
<dbReference type="PANTHER" id="PTHR30502:SF0">
    <property type="entry name" value="PHOSPHOENOLPYRUVATE CARBOXYLASE FAMILY PROTEIN"/>
    <property type="match status" value="1"/>
</dbReference>
<evidence type="ECO:0000313" key="5">
    <source>
        <dbReference type="EMBL" id="MBN4066819.1"/>
    </source>
</evidence>
<evidence type="ECO:0000256" key="3">
    <source>
        <dbReference type="ARBA" id="ARBA00023239"/>
    </source>
</evidence>
<gene>
    <name evidence="5" type="ORF">JYU14_01905</name>
</gene>
<dbReference type="Gene3D" id="3.20.20.60">
    <property type="entry name" value="Phosphoenolpyruvate-binding domains"/>
    <property type="match status" value="1"/>
</dbReference>
<accession>A0ABS3ARQ4</accession>
<sequence>MLNKNLLQQKLQSGEPVLGTWSIIPSAVTADIIASSNLDFIIIDREHGPVGYEVAQQMIMACESRNVTPILRVEGIRNEEILRALDIGAHGVQVPNVTTHEEAKTVVEAAKYPPIGTRGFSPFTRAGNYSLSTATTLTQSANENTLVVLNIEGKEAIDNIDKILSLEGIDILFIGLYDLSKALGIPGQVNHPDLLDRLREVTEKINAAGKYTGTIATSSESMNLFLKMGIKYLAYLVDCEMLRSVYTNVHNEFQKACHELCLHH</sequence>
<comment type="caution">
    <text evidence="5">The sequence shown here is derived from an EMBL/GenBank/DDBJ whole genome shotgun (WGS) entry which is preliminary data.</text>
</comment>
<keyword evidence="2" id="KW-0479">Metal-binding</keyword>
<dbReference type="InterPro" id="IPR015813">
    <property type="entry name" value="Pyrv/PenolPyrv_kinase-like_dom"/>
</dbReference>
<organism evidence="5 6">
    <name type="scientific">Simkania negevensis</name>
    <dbReference type="NCBI Taxonomy" id="83561"/>
    <lineage>
        <taxon>Bacteria</taxon>
        <taxon>Pseudomonadati</taxon>
        <taxon>Chlamydiota</taxon>
        <taxon>Chlamydiia</taxon>
        <taxon>Parachlamydiales</taxon>
        <taxon>Simkaniaceae</taxon>
        <taxon>Simkania</taxon>
    </lineage>
</organism>
<keyword evidence="3" id="KW-0456">Lyase</keyword>
<evidence type="ECO:0000256" key="1">
    <source>
        <dbReference type="ARBA" id="ARBA00005568"/>
    </source>
</evidence>
<dbReference type="Proteomes" id="UP000722121">
    <property type="component" value="Unassembled WGS sequence"/>
</dbReference>
<dbReference type="InterPro" id="IPR005000">
    <property type="entry name" value="Aldolase/citrate-lyase_domain"/>
</dbReference>
<dbReference type="Pfam" id="PF03328">
    <property type="entry name" value="HpcH_HpaI"/>
    <property type="match status" value="1"/>
</dbReference>
<dbReference type="SUPFAM" id="SSF51621">
    <property type="entry name" value="Phosphoenolpyruvate/pyruvate domain"/>
    <property type="match status" value="1"/>
</dbReference>
<name>A0ABS3ARQ4_9BACT</name>